<gene>
    <name evidence="4" type="ORF">ASZ90_003439</name>
</gene>
<comment type="similarity">
    <text evidence="1">Belongs to the bacterial solute-binding protein 9 family.</text>
</comment>
<accession>A0A0W8G0S3</accession>
<dbReference type="PRINTS" id="PR00690">
    <property type="entry name" value="ADHESNFAMILY"/>
</dbReference>
<evidence type="ECO:0000256" key="2">
    <source>
        <dbReference type="ARBA" id="ARBA00022448"/>
    </source>
</evidence>
<evidence type="ECO:0000313" key="4">
    <source>
        <dbReference type="EMBL" id="KUG26717.1"/>
    </source>
</evidence>
<dbReference type="GO" id="GO:0030001">
    <property type="term" value="P:metal ion transport"/>
    <property type="evidence" value="ECO:0007669"/>
    <property type="project" value="InterPro"/>
</dbReference>
<sequence length="283" mass="32388">MPGLFKKIIFVLAALFLFSCSDSHQEINNEKITIAVTITPYKYLVEKIAGNEVNVVCSIPEGATPHHYEPTPKLIRSVSSAEYYFKVGKYMEFEDVWLQKIKGINSQLVVYDLSENVTYKNNDPHIWLSPVKLKTIARNILNTLIEITPDHHKLFTGNYNAFVDSLDIVFDKLNSSFSEIENQQKVLLVYHGSWEYFADDFGFTQISIEKGSKSASAKEFKEIFNLVSKSNVKVIFIDPQHSRQSAEVIAKDLKIVTDVINPLPDNLLENFYSIENKILSYYK</sequence>
<organism evidence="4">
    <name type="scientific">hydrocarbon metagenome</name>
    <dbReference type="NCBI Taxonomy" id="938273"/>
    <lineage>
        <taxon>unclassified sequences</taxon>
        <taxon>metagenomes</taxon>
        <taxon>ecological metagenomes</taxon>
    </lineage>
</organism>
<evidence type="ECO:0000256" key="3">
    <source>
        <dbReference type="ARBA" id="ARBA00022729"/>
    </source>
</evidence>
<dbReference type="PROSITE" id="PS51257">
    <property type="entry name" value="PROKAR_LIPOPROTEIN"/>
    <property type="match status" value="1"/>
</dbReference>
<keyword evidence="3" id="KW-0732">Signal</keyword>
<comment type="caution">
    <text evidence="4">The sequence shown here is derived from an EMBL/GenBank/DDBJ whole genome shotgun (WGS) entry which is preliminary data.</text>
</comment>
<dbReference type="InterPro" id="IPR006127">
    <property type="entry name" value="ZnuA-like"/>
</dbReference>
<reference evidence="4" key="1">
    <citation type="journal article" date="2015" name="Proc. Natl. Acad. Sci. U.S.A.">
        <title>Networks of energetic and metabolic interactions define dynamics in microbial communities.</title>
        <authorList>
            <person name="Embree M."/>
            <person name="Liu J.K."/>
            <person name="Al-Bassam M.M."/>
            <person name="Zengler K."/>
        </authorList>
    </citation>
    <scope>NUCLEOTIDE SEQUENCE</scope>
</reference>
<dbReference type="AlphaFoldDB" id="A0A0W8G0S3"/>
<dbReference type="Gene3D" id="3.40.50.1980">
    <property type="entry name" value="Nitrogenase molybdenum iron protein domain"/>
    <property type="match status" value="2"/>
</dbReference>
<evidence type="ECO:0000256" key="1">
    <source>
        <dbReference type="ARBA" id="ARBA00011028"/>
    </source>
</evidence>
<keyword evidence="2" id="KW-0813">Transport</keyword>
<dbReference type="EMBL" id="LNQE01000417">
    <property type="protein sequence ID" value="KUG26717.1"/>
    <property type="molecule type" value="Genomic_DNA"/>
</dbReference>
<dbReference type="InterPro" id="IPR006128">
    <property type="entry name" value="Lipoprotein_PsaA-like"/>
</dbReference>
<protein>
    <recommendedName>
        <fullName evidence="5">Zinc abc transporter, periplasmic-binding protein znua</fullName>
    </recommendedName>
</protein>
<dbReference type="PANTHER" id="PTHR42953">
    <property type="entry name" value="HIGH-AFFINITY ZINC UPTAKE SYSTEM PROTEIN ZNUA-RELATED"/>
    <property type="match status" value="1"/>
</dbReference>
<dbReference type="GO" id="GO:0046872">
    <property type="term" value="F:metal ion binding"/>
    <property type="evidence" value="ECO:0007669"/>
    <property type="project" value="InterPro"/>
</dbReference>
<dbReference type="SUPFAM" id="SSF53807">
    <property type="entry name" value="Helical backbone' metal receptor"/>
    <property type="match status" value="1"/>
</dbReference>
<proteinExistence type="inferred from homology"/>
<dbReference type="GO" id="GO:0007155">
    <property type="term" value="P:cell adhesion"/>
    <property type="evidence" value="ECO:0007669"/>
    <property type="project" value="InterPro"/>
</dbReference>
<name>A0A0W8G0S3_9ZZZZ</name>
<dbReference type="Pfam" id="PF01297">
    <property type="entry name" value="ZnuA"/>
    <property type="match status" value="1"/>
</dbReference>
<evidence type="ECO:0008006" key="5">
    <source>
        <dbReference type="Google" id="ProtNLM"/>
    </source>
</evidence>
<dbReference type="InterPro" id="IPR050492">
    <property type="entry name" value="Bact_metal-bind_prot9"/>
</dbReference>
<dbReference type="PANTHER" id="PTHR42953:SF3">
    <property type="entry name" value="HIGH-AFFINITY ZINC UPTAKE SYSTEM PROTEIN ZNUA"/>
    <property type="match status" value="1"/>
</dbReference>